<protein>
    <submittedName>
        <fullName evidence="1">Uncharacterized protein</fullName>
    </submittedName>
</protein>
<evidence type="ECO:0000313" key="2">
    <source>
        <dbReference type="Proteomes" id="UP001062846"/>
    </source>
</evidence>
<dbReference type="Proteomes" id="UP001062846">
    <property type="component" value="Chromosome 5"/>
</dbReference>
<name>A0ACC0NRA9_RHOML</name>
<proteinExistence type="predicted"/>
<comment type="caution">
    <text evidence="1">The sequence shown here is derived from an EMBL/GenBank/DDBJ whole genome shotgun (WGS) entry which is preliminary data.</text>
</comment>
<gene>
    <name evidence="1" type="ORF">RHMOL_Rhmol05G0173500</name>
</gene>
<accession>A0ACC0NRA9</accession>
<dbReference type="EMBL" id="CM046392">
    <property type="protein sequence ID" value="KAI8555424.1"/>
    <property type="molecule type" value="Genomic_DNA"/>
</dbReference>
<keyword evidence="2" id="KW-1185">Reference proteome</keyword>
<evidence type="ECO:0000313" key="1">
    <source>
        <dbReference type="EMBL" id="KAI8555424.1"/>
    </source>
</evidence>
<reference evidence="1" key="1">
    <citation type="submission" date="2022-02" db="EMBL/GenBank/DDBJ databases">
        <title>Plant Genome Project.</title>
        <authorList>
            <person name="Zhang R.-G."/>
        </authorList>
    </citation>
    <scope>NUCLEOTIDE SEQUENCE</scope>
    <source>
        <strain evidence="1">AT1</strain>
    </source>
</reference>
<organism evidence="1 2">
    <name type="scientific">Rhododendron molle</name>
    <name type="common">Chinese azalea</name>
    <name type="synonym">Azalea mollis</name>
    <dbReference type="NCBI Taxonomy" id="49168"/>
    <lineage>
        <taxon>Eukaryota</taxon>
        <taxon>Viridiplantae</taxon>
        <taxon>Streptophyta</taxon>
        <taxon>Embryophyta</taxon>
        <taxon>Tracheophyta</taxon>
        <taxon>Spermatophyta</taxon>
        <taxon>Magnoliopsida</taxon>
        <taxon>eudicotyledons</taxon>
        <taxon>Gunneridae</taxon>
        <taxon>Pentapetalae</taxon>
        <taxon>asterids</taxon>
        <taxon>Ericales</taxon>
        <taxon>Ericaceae</taxon>
        <taxon>Ericoideae</taxon>
        <taxon>Rhodoreae</taxon>
        <taxon>Rhododendron</taxon>
    </lineage>
</organism>
<sequence length="52" mass="6203">MYEQWEVLTLDRNLFLGLIWKNLCPPKVEILAWMIIQERVATKSVLLLRTLC</sequence>